<dbReference type="EMBL" id="CYKH01001823">
    <property type="protein sequence ID" value="CUG90413.1"/>
    <property type="molecule type" value="Genomic_DNA"/>
</dbReference>
<organism evidence="1 2">
    <name type="scientific">Bodo saltans</name>
    <name type="common">Flagellated protozoan</name>
    <dbReference type="NCBI Taxonomy" id="75058"/>
    <lineage>
        <taxon>Eukaryota</taxon>
        <taxon>Discoba</taxon>
        <taxon>Euglenozoa</taxon>
        <taxon>Kinetoplastea</taxon>
        <taxon>Metakinetoplastina</taxon>
        <taxon>Eubodonida</taxon>
        <taxon>Bodonidae</taxon>
        <taxon>Bodo</taxon>
    </lineage>
</organism>
<keyword evidence="2" id="KW-1185">Reference proteome</keyword>
<sequence length="575" mass="64511">MSYEVVLSPRVIGSFHGAMTFSGSLKSPVSSHIVLKKTWIICSEFVAKKSGLHEASPLQLPLQILLLVVKWLRLSLISWDDVLRLARRHGGNSSSPLLFDRTSFLQVLEESIQVHLMSVPDHSIDRFLLERWDRSNELSSLDWFLATSFEQTLGFSPASIFTGSVLDVLVAYRERWDFLVCTLANFGMDSANGIVMALGCLMNDSEAASLMPSNVNELFDLAPQWCAHVFHSSHVDKDSLWMTAAFCSVVIARRQSPEVQNAAQIRSAVLNLFGDTLGSLLLPQVAWRERLRIGGVKLLSAANEQRHVLRSQLELSMRQLYIHAASHGDQTGVSLLSAENLVQFLTETVSTTENLHLMASILEPYIGNMVLKLLDKNAKILRSAKPKRDSILITYKLFVCILEQISRINPHFDNLSSSLGEFLRQLSRTGFGRDARRTIAHQIAEEFHMNDLCVKMQPKISQVYFYIANQFAPRNENAKHEGTQRQKCSLTAASLLQVLAKTTVVPCIGSRADVCRILRSIWMDHGTEVSETFFIQEGDFGRFVCVLASLPKLQVPIDQAVEMILQTLSNFVLYC</sequence>
<name>A0A0S4JMB0_BODSA</name>
<dbReference type="AlphaFoldDB" id="A0A0S4JMB0"/>
<proteinExistence type="predicted"/>
<evidence type="ECO:0000313" key="2">
    <source>
        <dbReference type="Proteomes" id="UP000051952"/>
    </source>
</evidence>
<accession>A0A0S4JMB0</accession>
<dbReference type="VEuPathDB" id="TriTrypDB:BSAL_26570"/>
<protein>
    <submittedName>
        <fullName evidence="1">Uncharacterized protein</fullName>
    </submittedName>
</protein>
<gene>
    <name evidence="1" type="ORF">BSAL_26570</name>
</gene>
<evidence type="ECO:0000313" key="1">
    <source>
        <dbReference type="EMBL" id="CUG90413.1"/>
    </source>
</evidence>
<dbReference type="Proteomes" id="UP000051952">
    <property type="component" value="Unassembled WGS sequence"/>
</dbReference>
<reference evidence="2" key="1">
    <citation type="submission" date="2015-09" db="EMBL/GenBank/DDBJ databases">
        <authorList>
            <consortium name="Pathogen Informatics"/>
        </authorList>
    </citation>
    <scope>NUCLEOTIDE SEQUENCE [LARGE SCALE GENOMIC DNA]</scope>
    <source>
        <strain evidence="2">Lake Konstanz</strain>
    </source>
</reference>